<feature type="region of interest" description="Disordered" evidence="1">
    <location>
        <begin position="47"/>
        <end position="69"/>
    </location>
</feature>
<dbReference type="RefSeq" id="XP_003176563.1">
    <property type="nucleotide sequence ID" value="XM_003176515.1"/>
</dbReference>
<accession>E5R107</accession>
<dbReference type="InParanoid" id="E5R107"/>
<sequence>MVRQTGGFGDLETAIFDILLTRRLWIVKWVGYCSQILENKHLQGRISRKYSARPGSRRNSPTKKQLAASINERECAGTRVGTTAQNTAWRGFAHRIPAEHDVSGYHVGE</sequence>
<dbReference type="VEuPathDB" id="FungiDB:MGYG_00650"/>
<organism evidence="3">
    <name type="scientific">Arthroderma gypseum (strain ATCC MYA-4604 / CBS 118893)</name>
    <name type="common">Microsporum gypseum</name>
    <dbReference type="NCBI Taxonomy" id="535722"/>
    <lineage>
        <taxon>Eukaryota</taxon>
        <taxon>Fungi</taxon>
        <taxon>Dikarya</taxon>
        <taxon>Ascomycota</taxon>
        <taxon>Pezizomycotina</taxon>
        <taxon>Eurotiomycetes</taxon>
        <taxon>Eurotiomycetidae</taxon>
        <taxon>Onygenales</taxon>
        <taxon>Arthrodermataceae</taxon>
        <taxon>Nannizzia</taxon>
    </lineage>
</organism>
<proteinExistence type="predicted"/>
<dbReference type="AlphaFoldDB" id="E5R107"/>
<dbReference type="HOGENOM" id="CLU_2183312_0_0_1"/>
<evidence type="ECO:0000313" key="3">
    <source>
        <dbReference type="Proteomes" id="UP000002669"/>
    </source>
</evidence>
<evidence type="ECO:0000256" key="1">
    <source>
        <dbReference type="SAM" id="MobiDB-lite"/>
    </source>
</evidence>
<dbReference type="GeneID" id="10031882"/>
<keyword evidence="3" id="KW-1185">Reference proteome</keyword>
<evidence type="ECO:0000313" key="2">
    <source>
        <dbReference type="EMBL" id="EFQ97611.1"/>
    </source>
</evidence>
<gene>
    <name evidence="2" type="ORF">MGYG_00650</name>
</gene>
<dbReference type="Proteomes" id="UP000002669">
    <property type="component" value="Unassembled WGS sequence"/>
</dbReference>
<dbReference type="EMBL" id="DS989822">
    <property type="protein sequence ID" value="EFQ97611.1"/>
    <property type="molecule type" value="Genomic_DNA"/>
</dbReference>
<protein>
    <submittedName>
        <fullName evidence="2">Uncharacterized protein</fullName>
    </submittedName>
</protein>
<reference evidence="3" key="1">
    <citation type="journal article" date="2012" name="MBio">
        <title>Comparative genome analysis of Trichophyton rubrum and related dermatophytes reveals candidate genes involved in infection.</title>
        <authorList>
            <person name="Martinez D.A."/>
            <person name="Oliver B.G."/>
            <person name="Graeser Y."/>
            <person name="Goldberg J.M."/>
            <person name="Li W."/>
            <person name="Martinez-Rossi N.M."/>
            <person name="Monod M."/>
            <person name="Shelest E."/>
            <person name="Barton R.C."/>
            <person name="Birch E."/>
            <person name="Brakhage A.A."/>
            <person name="Chen Z."/>
            <person name="Gurr S.J."/>
            <person name="Heiman D."/>
            <person name="Heitman J."/>
            <person name="Kosti I."/>
            <person name="Rossi A."/>
            <person name="Saif S."/>
            <person name="Samalova M."/>
            <person name="Saunders C.W."/>
            <person name="Shea T."/>
            <person name="Summerbell R.C."/>
            <person name="Xu J."/>
            <person name="Young S."/>
            <person name="Zeng Q."/>
            <person name="Birren B.W."/>
            <person name="Cuomo C.A."/>
            <person name="White T.C."/>
        </authorList>
    </citation>
    <scope>NUCLEOTIDE SEQUENCE [LARGE SCALE GENOMIC DNA]</scope>
    <source>
        <strain evidence="3">ATCC MYA-4604 / CBS 118893</strain>
    </source>
</reference>
<name>E5R107_ARTGP</name>